<dbReference type="AlphaFoldDB" id="A0A226BVN1"/>
<dbReference type="EMBL" id="NIQC01000039">
    <property type="protein sequence ID" value="OWZ82822.1"/>
    <property type="molecule type" value="Genomic_DNA"/>
</dbReference>
<dbReference type="PANTHER" id="PTHR30047:SF7">
    <property type="entry name" value="HIGH-AFFINITY CHOLINE TRANSPORT PROTEIN"/>
    <property type="match status" value="1"/>
</dbReference>
<dbReference type="GO" id="GO:0005886">
    <property type="term" value="C:plasma membrane"/>
    <property type="evidence" value="ECO:0007669"/>
    <property type="project" value="UniProtKB-SubCell"/>
</dbReference>
<keyword evidence="6 8" id="KW-1133">Transmembrane helix</keyword>
<evidence type="ECO:0000256" key="7">
    <source>
        <dbReference type="ARBA" id="ARBA00023136"/>
    </source>
</evidence>
<keyword evidence="4" id="KW-1003">Cell membrane</keyword>
<feature type="transmembrane region" description="Helical" evidence="8">
    <location>
        <begin position="243"/>
        <end position="265"/>
    </location>
</feature>
<keyword evidence="7 8" id="KW-0472">Membrane</keyword>
<proteinExistence type="inferred from homology"/>
<evidence type="ECO:0000256" key="6">
    <source>
        <dbReference type="ARBA" id="ARBA00022989"/>
    </source>
</evidence>
<gene>
    <name evidence="9" type="ORF">CDO51_11970</name>
</gene>
<dbReference type="InterPro" id="IPR000060">
    <property type="entry name" value="BCCT_transptr"/>
</dbReference>
<name>A0A226BVN1_9FIRM</name>
<dbReference type="OrthoDB" id="9775735at2"/>
<dbReference type="Pfam" id="PF02028">
    <property type="entry name" value="BCCT"/>
    <property type="match status" value="1"/>
</dbReference>
<comment type="similarity">
    <text evidence="2">Belongs to the BCCT transporter (TC 2.A.15) family.</text>
</comment>
<evidence type="ECO:0000256" key="4">
    <source>
        <dbReference type="ARBA" id="ARBA00022475"/>
    </source>
</evidence>
<feature type="transmembrane region" description="Helical" evidence="8">
    <location>
        <begin position="67"/>
        <end position="87"/>
    </location>
</feature>
<keyword evidence="3" id="KW-0813">Transport</keyword>
<feature type="transmembrane region" description="Helical" evidence="8">
    <location>
        <begin position="490"/>
        <end position="514"/>
    </location>
</feature>
<evidence type="ECO:0000256" key="5">
    <source>
        <dbReference type="ARBA" id="ARBA00022692"/>
    </source>
</evidence>
<feature type="transmembrane region" description="Helical" evidence="8">
    <location>
        <begin position="198"/>
        <end position="223"/>
    </location>
</feature>
<evidence type="ECO:0000313" key="9">
    <source>
        <dbReference type="EMBL" id="OWZ82822.1"/>
    </source>
</evidence>
<feature type="transmembrane region" description="Helical" evidence="8">
    <location>
        <begin position="107"/>
        <end position="127"/>
    </location>
</feature>
<sequence>METESKKQELEQQLYSRNFTHLGFDLNPVVSFASGFFILIFVMYALFNLDHTNEMISVINEFVVTRFDWVFIMSSNLFIILCLYLAFSKLGNVRIGGLNSEPEFSNFAWYSMLISAGMGIGLMFWAVGEPLTHFITEPPIFGGAEADAAAMATTFFHWGLHPWAIYALMALALAFFAFNRNLPLSLRSVFYPLFKEKVYGTLGDVIDTFAVISTLFGLATSLGLGTKQINSGLNYMLGIENSVGVQVALIAVITLFATFSVMSGIHKGVRFLSELNIRLAFVFMVAIFLLGPTAYILRLFSNSVGLYFSNIVEYASYMTIDGNGWQGDWSIFYLAWWISWSPFVGMFIARVSKGRTIREFILGVLVVPSLLSFFWLTVFGGSAMTINNASGGALFETVQDNYPIALFELVDLLNMPFLAGLLRVFMFILITALVVSYFITSSDSGSLVVDKITSGGKINSPRHQRVFWAVLEGLLAATLLLIGGEKALDALQTAVITAGLPLAFIIAVMAFSLIKGIQTTHYKQKKIKDERKFKRLFKKLS</sequence>
<reference evidence="9 10" key="1">
    <citation type="submission" date="2017-06" db="EMBL/GenBank/DDBJ databases">
        <title>Draft Genome Sequence of Natranaerobius trueperi halophilic, alkalithermophilic bacteria from soda lakes.</title>
        <authorList>
            <person name="Zhao B."/>
        </authorList>
    </citation>
    <scope>NUCLEOTIDE SEQUENCE [LARGE SCALE GENOMIC DNA]</scope>
    <source>
        <strain evidence="9 10">DSM 18760</strain>
    </source>
</reference>
<keyword evidence="5 8" id="KW-0812">Transmembrane</keyword>
<evidence type="ECO:0000313" key="10">
    <source>
        <dbReference type="Proteomes" id="UP000214588"/>
    </source>
</evidence>
<comment type="subcellular location">
    <subcellularLocation>
        <location evidence="1">Cell membrane</location>
        <topology evidence="1">Multi-pass membrane protein</topology>
    </subcellularLocation>
</comment>
<evidence type="ECO:0000256" key="2">
    <source>
        <dbReference type="ARBA" id="ARBA00005658"/>
    </source>
</evidence>
<accession>A0A226BVN1</accession>
<feature type="transmembrane region" description="Helical" evidence="8">
    <location>
        <begin position="417"/>
        <end position="439"/>
    </location>
</feature>
<feature type="transmembrane region" description="Helical" evidence="8">
    <location>
        <begin position="466"/>
        <end position="484"/>
    </location>
</feature>
<dbReference type="NCBIfam" id="TIGR00842">
    <property type="entry name" value="bcct"/>
    <property type="match status" value="1"/>
</dbReference>
<keyword evidence="10" id="KW-1185">Reference proteome</keyword>
<feature type="transmembrane region" description="Helical" evidence="8">
    <location>
        <begin position="26"/>
        <end position="47"/>
    </location>
</feature>
<feature type="transmembrane region" description="Helical" evidence="8">
    <location>
        <begin position="160"/>
        <end position="178"/>
    </location>
</feature>
<dbReference type="PANTHER" id="PTHR30047">
    <property type="entry name" value="HIGH-AFFINITY CHOLINE TRANSPORT PROTEIN-RELATED"/>
    <property type="match status" value="1"/>
</dbReference>
<feature type="transmembrane region" description="Helical" evidence="8">
    <location>
        <begin position="331"/>
        <end position="348"/>
    </location>
</feature>
<dbReference type="GO" id="GO:0022857">
    <property type="term" value="F:transmembrane transporter activity"/>
    <property type="evidence" value="ECO:0007669"/>
    <property type="project" value="InterPro"/>
</dbReference>
<feature type="transmembrane region" description="Helical" evidence="8">
    <location>
        <begin position="277"/>
        <end position="297"/>
    </location>
</feature>
<dbReference type="RefSeq" id="WP_089024464.1">
    <property type="nucleotide sequence ID" value="NZ_NIQC01000039.1"/>
</dbReference>
<comment type="caution">
    <text evidence="9">The sequence shown here is derived from an EMBL/GenBank/DDBJ whole genome shotgun (WGS) entry which is preliminary data.</text>
</comment>
<evidence type="ECO:0000256" key="8">
    <source>
        <dbReference type="SAM" id="Phobius"/>
    </source>
</evidence>
<evidence type="ECO:0000256" key="3">
    <source>
        <dbReference type="ARBA" id="ARBA00022448"/>
    </source>
</evidence>
<organism evidence="9 10">
    <name type="scientific">Natranaerobius trueperi</name>
    <dbReference type="NCBI Taxonomy" id="759412"/>
    <lineage>
        <taxon>Bacteria</taxon>
        <taxon>Bacillati</taxon>
        <taxon>Bacillota</taxon>
        <taxon>Clostridia</taxon>
        <taxon>Natranaerobiales</taxon>
        <taxon>Natranaerobiaceae</taxon>
        <taxon>Natranaerobius</taxon>
    </lineage>
</organism>
<dbReference type="Proteomes" id="UP000214588">
    <property type="component" value="Unassembled WGS sequence"/>
</dbReference>
<protein>
    <submittedName>
        <fullName evidence="9">Glycine/betaine ABC transporter</fullName>
    </submittedName>
</protein>
<feature type="transmembrane region" description="Helical" evidence="8">
    <location>
        <begin position="360"/>
        <end position="378"/>
    </location>
</feature>
<evidence type="ECO:0000256" key="1">
    <source>
        <dbReference type="ARBA" id="ARBA00004651"/>
    </source>
</evidence>